<evidence type="ECO:0000313" key="2">
    <source>
        <dbReference type="EMBL" id="KAG7174902.1"/>
    </source>
</evidence>
<dbReference type="GO" id="GO:0016491">
    <property type="term" value="F:oxidoreductase activity"/>
    <property type="evidence" value="ECO:0007669"/>
    <property type="project" value="InterPro"/>
</dbReference>
<feature type="domain" description="NADP-dependent oxidoreductase" evidence="1">
    <location>
        <begin position="10"/>
        <end position="192"/>
    </location>
</feature>
<keyword evidence="3" id="KW-1185">Reference proteome</keyword>
<dbReference type="EMBL" id="JAHLQT010006389">
    <property type="protein sequence ID" value="KAG7174902.1"/>
    <property type="molecule type" value="Genomic_DNA"/>
</dbReference>
<proteinExistence type="predicted"/>
<dbReference type="InterPro" id="IPR020471">
    <property type="entry name" value="AKR"/>
</dbReference>
<gene>
    <name evidence="2" type="primary">Akr1C13-L</name>
    <name evidence="2" type="ORF">Hamer_G023040</name>
</gene>
<dbReference type="SUPFAM" id="SSF51430">
    <property type="entry name" value="NAD(P)-linked oxidoreductase"/>
    <property type="match status" value="1"/>
</dbReference>
<dbReference type="AlphaFoldDB" id="A0A8J5TLT7"/>
<dbReference type="InterPro" id="IPR036812">
    <property type="entry name" value="NAD(P)_OxRdtase_dom_sf"/>
</dbReference>
<accession>A0A8J5TLT7</accession>
<feature type="non-terminal residue" evidence="2">
    <location>
        <position position="255"/>
    </location>
</feature>
<organism evidence="2 3">
    <name type="scientific">Homarus americanus</name>
    <name type="common">American lobster</name>
    <dbReference type="NCBI Taxonomy" id="6706"/>
    <lineage>
        <taxon>Eukaryota</taxon>
        <taxon>Metazoa</taxon>
        <taxon>Ecdysozoa</taxon>
        <taxon>Arthropoda</taxon>
        <taxon>Crustacea</taxon>
        <taxon>Multicrustacea</taxon>
        <taxon>Malacostraca</taxon>
        <taxon>Eumalacostraca</taxon>
        <taxon>Eucarida</taxon>
        <taxon>Decapoda</taxon>
        <taxon>Pleocyemata</taxon>
        <taxon>Astacidea</taxon>
        <taxon>Nephropoidea</taxon>
        <taxon>Nephropidae</taxon>
        <taxon>Homarus</taxon>
    </lineage>
</organism>
<dbReference type="Pfam" id="PF00248">
    <property type="entry name" value="Aldo_ket_red"/>
    <property type="match status" value="1"/>
</dbReference>
<dbReference type="InterPro" id="IPR023210">
    <property type="entry name" value="NADP_OxRdtase_dom"/>
</dbReference>
<evidence type="ECO:0000313" key="3">
    <source>
        <dbReference type="Proteomes" id="UP000747542"/>
    </source>
</evidence>
<sequence>EDITLTRRNVTHAVNRKISYIESAYSHNCEKVIGQIYEKAWLRGYKRRQFFVSSKVPMIGYEGHLASKFMKLSRRNLGVQEMDACFVEGPVGLQGKDLNDVCPVNEKGECILDEGSDFIRVWRTMEDQFLLNHTNFIGLCNFNIDQINTICQWARFPPHMVQMDINVYNMRKEERRILREWRIKIIATHIFGSPTFIPTYALFTGAIPRSRKCILNGSITKNITKFQLSYEEMVMLNKLDTEGAARLMDFPDYKG</sequence>
<dbReference type="Proteomes" id="UP000747542">
    <property type="component" value="Unassembled WGS sequence"/>
</dbReference>
<dbReference type="PANTHER" id="PTHR11732">
    <property type="entry name" value="ALDO/KETO REDUCTASE"/>
    <property type="match status" value="1"/>
</dbReference>
<protein>
    <submittedName>
        <fullName evidence="2">Aldo-keto reductase family 1 member C13-like</fullName>
    </submittedName>
</protein>
<reference evidence="2" key="1">
    <citation type="journal article" date="2021" name="Sci. Adv.">
        <title>The American lobster genome reveals insights on longevity, neural, and immune adaptations.</title>
        <authorList>
            <person name="Polinski J.M."/>
            <person name="Zimin A.V."/>
            <person name="Clark K.F."/>
            <person name="Kohn A.B."/>
            <person name="Sadowski N."/>
            <person name="Timp W."/>
            <person name="Ptitsyn A."/>
            <person name="Khanna P."/>
            <person name="Romanova D.Y."/>
            <person name="Williams P."/>
            <person name="Greenwood S.J."/>
            <person name="Moroz L.L."/>
            <person name="Walt D.R."/>
            <person name="Bodnar A.G."/>
        </authorList>
    </citation>
    <scope>NUCLEOTIDE SEQUENCE</scope>
    <source>
        <strain evidence="2">GMGI-L3</strain>
    </source>
</reference>
<comment type="caution">
    <text evidence="2">The sequence shown here is derived from an EMBL/GenBank/DDBJ whole genome shotgun (WGS) entry which is preliminary data.</text>
</comment>
<name>A0A8J5TLT7_HOMAM</name>
<dbReference type="Gene3D" id="3.20.20.100">
    <property type="entry name" value="NADP-dependent oxidoreductase domain"/>
    <property type="match status" value="1"/>
</dbReference>
<evidence type="ECO:0000259" key="1">
    <source>
        <dbReference type="Pfam" id="PF00248"/>
    </source>
</evidence>